<evidence type="ECO:0000256" key="1">
    <source>
        <dbReference type="SAM" id="Coils"/>
    </source>
</evidence>
<keyword evidence="1" id="KW-0175">Coiled coil</keyword>
<reference evidence="3 4" key="1">
    <citation type="journal article" date="2018" name="Sci. Rep.">
        <title>Genomic signatures of local adaptation to the degree of environmental predictability in rotifers.</title>
        <authorList>
            <person name="Franch-Gras L."/>
            <person name="Hahn C."/>
            <person name="Garcia-Roger E.M."/>
            <person name="Carmona M.J."/>
            <person name="Serra M."/>
            <person name="Gomez A."/>
        </authorList>
    </citation>
    <scope>NUCLEOTIDE SEQUENCE [LARGE SCALE GENOMIC DNA]</scope>
    <source>
        <strain evidence="3">HYR1</strain>
    </source>
</reference>
<evidence type="ECO:0000259" key="2">
    <source>
        <dbReference type="PROSITE" id="PS50802"/>
    </source>
</evidence>
<dbReference type="PROSITE" id="PS50802">
    <property type="entry name" value="OTU"/>
    <property type="match status" value="1"/>
</dbReference>
<comment type="caution">
    <text evidence="3">The sequence shown here is derived from an EMBL/GenBank/DDBJ whole genome shotgun (WGS) entry which is preliminary data.</text>
</comment>
<dbReference type="AlphaFoldDB" id="A0A3M7QI36"/>
<evidence type="ECO:0000313" key="3">
    <source>
        <dbReference type="EMBL" id="RNA10902.1"/>
    </source>
</evidence>
<feature type="domain" description="OTU" evidence="2">
    <location>
        <begin position="84"/>
        <end position="220"/>
    </location>
</feature>
<proteinExistence type="predicted"/>
<protein>
    <submittedName>
        <fullName evidence="3">Macrophage scavenger receptor types I and II</fullName>
    </submittedName>
</protein>
<evidence type="ECO:0000313" key="4">
    <source>
        <dbReference type="Proteomes" id="UP000276133"/>
    </source>
</evidence>
<dbReference type="Gene3D" id="3.90.70.80">
    <property type="match status" value="1"/>
</dbReference>
<name>A0A3M7QI36_BRAPC</name>
<dbReference type="Proteomes" id="UP000276133">
    <property type="component" value="Unassembled WGS sequence"/>
</dbReference>
<sequence length="726" mass="85871">MIFRHIVIHNLKVLAKERKCFFDHTIDKLRTLNFEEIRAFFCKERDLFANFDMVNYRLVTYEKRYPVCSSSKILLRRINLDQHLVPLKVLADGNCLFGAVSLFLYGNDSFHLELRVRCKLEMALNTDKYMDNHRFIEWISLFYGTNISGSINDLLKEEIMRLIENELRDPMQHLLLSNTISCELNSEIKQNVILMWTHTHDLMESYEIWNPNHFVPLVKSKKLTKNNESLEILINNIENQAFKLKIESLLSKVNDEFLNDESQLKNPVNLRILDVLNDNLIKNETKNNELNSETETDDLFQSFTETTNFDFDKLELKDVIPKMNLPSAVRTKSFFVFDLNLTKYNDIIRDENGSYWNNGAKKKFYEIDRLTEAKLKFLSNNKLEYRYQANEKTYEILRMTYFSKSQPAPSDFDRLFICFFWSKNNEKKNFNLLAHGNYTKTAKPYIRSSKEVLYEIKESLKKTTSSKSEFTKLLNEKNNFIKTRDNFVDAIFNMKKSDYDNLITVCFKDQQLFDLVHCGSFEKYYSGINFDTTYNMGDFYVSYFTYRNLSLNINGTDQHPIFMGPLMDFENDDVDKEKILYLIFGSTSGGEKSLVASNNWFLEHKARKIYVFFMRPNLRYKDKLNRGINKSIKERIPKSKNNLTEIFSFFEEMTNGQINSSKLAMIQSGDHKVSKLYKKSEVKANVWSMLGQTQQERKLEKFLKKWSEMEKKNTEKNVTSIYKLEN</sequence>
<keyword evidence="4" id="KW-1185">Reference proteome</keyword>
<accession>A0A3M7QI36</accession>
<dbReference type="EMBL" id="REGN01006095">
    <property type="protein sequence ID" value="RNA10902.1"/>
    <property type="molecule type" value="Genomic_DNA"/>
</dbReference>
<organism evidence="3 4">
    <name type="scientific">Brachionus plicatilis</name>
    <name type="common">Marine rotifer</name>
    <name type="synonym">Brachionus muelleri</name>
    <dbReference type="NCBI Taxonomy" id="10195"/>
    <lineage>
        <taxon>Eukaryota</taxon>
        <taxon>Metazoa</taxon>
        <taxon>Spiralia</taxon>
        <taxon>Gnathifera</taxon>
        <taxon>Rotifera</taxon>
        <taxon>Eurotatoria</taxon>
        <taxon>Monogononta</taxon>
        <taxon>Pseudotrocha</taxon>
        <taxon>Ploima</taxon>
        <taxon>Brachionidae</taxon>
        <taxon>Brachionus</taxon>
    </lineage>
</organism>
<feature type="coiled-coil region" evidence="1">
    <location>
        <begin position="220"/>
        <end position="247"/>
    </location>
</feature>
<keyword evidence="3" id="KW-0675">Receptor</keyword>
<dbReference type="InterPro" id="IPR003323">
    <property type="entry name" value="OTU_dom"/>
</dbReference>
<gene>
    <name evidence="3" type="ORF">BpHYR1_043313</name>
</gene>
<dbReference type="OrthoDB" id="1728974at2759"/>